<sequence length="180" mass="19004">MTHPRHIRDDDTGLSLIELIVALVVGGIVIGAMATIFINTWKTQEEVTTVSQATSRGQLVGSTIERALRNATEYQVTADGTELRVYTTLGGSLECQGFRLTAGSLRMSSTSIASGGLAADATTWPEWQTGIAARGTTPFLEPVGSAVTYTFDVTTESASVRFAGEASARTPLKGDDGGCW</sequence>
<keyword evidence="1" id="KW-0472">Membrane</keyword>
<reference evidence="2 3" key="1">
    <citation type="submission" date="2020-04" db="EMBL/GenBank/DDBJ databases">
        <title>CFH 90308 Microbacterium sp.</title>
        <authorList>
            <person name="Nie G."/>
            <person name="Ming H."/>
            <person name="Xia T."/>
        </authorList>
    </citation>
    <scope>NUCLEOTIDE SEQUENCE [LARGE SCALE GENOMIC DNA]</scope>
    <source>
        <strain evidence="2 3">CFH 90308</strain>
    </source>
</reference>
<accession>A0ABX1KH69</accession>
<evidence type="ECO:0000313" key="3">
    <source>
        <dbReference type="Proteomes" id="UP001429745"/>
    </source>
</evidence>
<dbReference type="Pfam" id="PF07963">
    <property type="entry name" value="N_methyl"/>
    <property type="match status" value="1"/>
</dbReference>
<keyword evidence="1" id="KW-0812">Transmembrane</keyword>
<feature type="transmembrane region" description="Helical" evidence="1">
    <location>
        <begin position="12"/>
        <end position="38"/>
    </location>
</feature>
<dbReference type="EMBL" id="JABACI010000006">
    <property type="protein sequence ID" value="NLP85910.1"/>
    <property type="molecule type" value="Genomic_DNA"/>
</dbReference>
<evidence type="ECO:0000313" key="2">
    <source>
        <dbReference type="EMBL" id="NLP85910.1"/>
    </source>
</evidence>
<dbReference type="Proteomes" id="UP001429745">
    <property type="component" value="Unassembled WGS sequence"/>
</dbReference>
<dbReference type="PROSITE" id="PS00409">
    <property type="entry name" value="PROKAR_NTER_METHYL"/>
    <property type="match status" value="1"/>
</dbReference>
<evidence type="ECO:0000256" key="1">
    <source>
        <dbReference type="SAM" id="Phobius"/>
    </source>
</evidence>
<dbReference type="NCBIfam" id="TIGR02532">
    <property type="entry name" value="IV_pilin_GFxxxE"/>
    <property type="match status" value="1"/>
</dbReference>
<organism evidence="2 3">
    <name type="scientific">Microbacterium salsuginis</name>
    <dbReference type="NCBI Taxonomy" id="2722803"/>
    <lineage>
        <taxon>Bacteria</taxon>
        <taxon>Bacillati</taxon>
        <taxon>Actinomycetota</taxon>
        <taxon>Actinomycetes</taxon>
        <taxon>Micrococcales</taxon>
        <taxon>Microbacteriaceae</taxon>
        <taxon>Microbacterium</taxon>
    </lineage>
</organism>
<gene>
    <name evidence="2" type="ORF">HF576_18930</name>
</gene>
<name>A0ABX1KH69_9MICO</name>
<proteinExistence type="predicted"/>
<protein>
    <submittedName>
        <fullName evidence="2">Prepilin-type N-terminal cleavage/methylation domain-containing protein</fullName>
    </submittedName>
</protein>
<keyword evidence="1" id="KW-1133">Transmembrane helix</keyword>
<comment type="caution">
    <text evidence="2">The sequence shown here is derived from an EMBL/GenBank/DDBJ whole genome shotgun (WGS) entry which is preliminary data.</text>
</comment>
<keyword evidence="3" id="KW-1185">Reference proteome</keyword>
<dbReference type="RefSeq" id="WP_168914403.1">
    <property type="nucleotide sequence ID" value="NZ_JABACI010000006.1"/>
</dbReference>
<dbReference type="InterPro" id="IPR012902">
    <property type="entry name" value="N_methyl_site"/>
</dbReference>